<evidence type="ECO:0000313" key="6">
    <source>
        <dbReference type="EMBL" id="OKL44630.1"/>
    </source>
</evidence>
<sequence>MKNSTTTGNFGLRKALVAGLAGLIVGLGGIYIYQTQVATGSAANACQSSMAAAEQLKPFATGEVAAFLPAQKPLVVSDLTFNTQDGAPLSMADINGTKLMNIWATWCAPCRKEMPHLDRLQAEMGGDDFNVIAVNVDRNDTDDKQIAFLEEIGVSHLAYYSDNSMKVFNDLRAKARAMGLPTTIMVGQDGCEIGSMYGPADWASPEALELVNRAMAAQE</sequence>
<keyword evidence="2" id="KW-0201">Cytochrome c-type biogenesis</keyword>
<protein>
    <submittedName>
        <fullName evidence="6">Redoxin</fullName>
    </submittedName>
</protein>
<dbReference type="Pfam" id="PF08534">
    <property type="entry name" value="Redoxin"/>
    <property type="match status" value="1"/>
</dbReference>
<keyword evidence="7" id="KW-1185">Reference proteome</keyword>
<dbReference type="InterPro" id="IPR013740">
    <property type="entry name" value="Redoxin"/>
</dbReference>
<keyword evidence="3" id="KW-0676">Redox-active center</keyword>
<dbReference type="AlphaFoldDB" id="A0A1U7JIQ3"/>
<dbReference type="Gene3D" id="3.40.30.10">
    <property type="entry name" value="Glutaredoxin"/>
    <property type="match status" value="1"/>
</dbReference>
<dbReference type="GO" id="GO:0015036">
    <property type="term" value="F:disulfide oxidoreductase activity"/>
    <property type="evidence" value="ECO:0007669"/>
    <property type="project" value="UniProtKB-ARBA"/>
</dbReference>
<keyword evidence="4" id="KW-0812">Transmembrane</keyword>
<dbReference type="EMBL" id="LVVZ01000014">
    <property type="protein sequence ID" value="OKL44630.1"/>
    <property type="molecule type" value="Genomic_DNA"/>
</dbReference>
<organism evidence="6 7">
    <name type="scientific">Pseudovibrio exalbescens</name>
    <dbReference type="NCBI Taxonomy" id="197461"/>
    <lineage>
        <taxon>Bacteria</taxon>
        <taxon>Pseudomonadati</taxon>
        <taxon>Pseudomonadota</taxon>
        <taxon>Alphaproteobacteria</taxon>
        <taxon>Hyphomicrobiales</taxon>
        <taxon>Stappiaceae</taxon>
        <taxon>Pseudovibrio</taxon>
    </lineage>
</organism>
<dbReference type="InterPro" id="IPR050553">
    <property type="entry name" value="Thioredoxin_ResA/DsbE_sf"/>
</dbReference>
<dbReference type="GO" id="GO:0017004">
    <property type="term" value="P:cytochrome complex assembly"/>
    <property type="evidence" value="ECO:0007669"/>
    <property type="project" value="UniProtKB-KW"/>
</dbReference>
<evidence type="ECO:0000256" key="3">
    <source>
        <dbReference type="ARBA" id="ARBA00023284"/>
    </source>
</evidence>
<evidence type="ECO:0000256" key="1">
    <source>
        <dbReference type="ARBA" id="ARBA00004196"/>
    </source>
</evidence>
<evidence type="ECO:0000259" key="5">
    <source>
        <dbReference type="PROSITE" id="PS51352"/>
    </source>
</evidence>
<dbReference type="SUPFAM" id="SSF52833">
    <property type="entry name" value="Thioredoxin-like"/>
    <property type="match status" value="1"/>
</dbReference>
<dbReference type="PROSITE" id="PS00194">
    <property type="entry name" value="THIOREDOXIN_1"/>
    <property type="match status" value="1"/>
</dbReference>
<dbReference type="InterPro" id="IPR017937">
    <property type="entry name" value="Thioredoxin_CS"/>
</dbReference>
<dbReference type="Proteomes" id="UP000185783">
    <property type="component" value="Unassembled WGS sequence"/>
</dbReference>
<dbReference type="CDD" id="cd02966">
    <property type="entry name" value="TlpA_like_family"/>
    <property type="match status" value="1"/>
</dbReference>
<name>A0A1U7JIQ3_9HYPH</name>
<keyword evidence="4" id="KW-1133">Transmembrane helix</keyword>
<comment type="subcellular location">
    <subcellularLocation>
        <location evidence="1">Cell envelope</location>
    </subcellularLocation>
</comment>
<dbReference type="InterPro" id="IPR013766">
    <property type="entry name" value="Thioredoxin_domain"/>
</dbReference>
<accession>A0A1U7JIQ3</accession>
<evidence type="ECO:0000313" key="7">
    <source>
        <dbReference type="Proteomes" id="UP000185783"/>
    </source>
</evidence>
<comment type="caution">
    <text evidence="6">The sequence shown here is derived from an EMBL/GenBank/DDBJ whole genome shotgun (WGS) entry which is preliminary data.</text>
</comment>
<dbReference type="STRING" id="197461.A3843_09675"/>
<dbReference type="NCBIfam" id="NF047696">
    <property type="entry name" value="ThlDiSintTplARhiz"/>
    <property type="match status" value="1"/>
</dbReference>
<dbReference type="RefSeq" id="WP_028480358.1">
    <property type="nucleotide sequence ID" value="NZ_LVVZ01000014.1"/>
</dbReference>
<feature type="domain" description="Thioredoxin" evidence="5">
    <location>
        <begin position="70"/>
        <end position="216"/>
    </location>
</feature>
<proteinExistence type="predicted"/>
<feature type="transmembrane region" description="Helical" evidence="4">
    <location>
        <begin position="12"/>
        <end position="33"/>
    </location>
</feature>
<evidence type="ECO:0000256" key="4">
    <source>
        <dbReference type="SAM" id="Phobius"/>
    </source>
</evidence>
<reference evidence="6 7" key="1">
    <citation type="submission" date="2016-03" db="EMBL/GenBank/DDBJ databases">
        <title>Genome sequence of Nesiotobacter sp. nov., a moderately halophilic alphaproteobacterium isolated from the Yellow Sea, China.</title>
        <authorList>
            <person name="Zhang G."/>
            <person name="Zhang R."/>
        </authorList>
    </citation>
    <scope>NUCLEOTIDE SEQUENCE [LARGE SCALE GENOMIC DNA]</scope>
    <source>
        <strain evidence="6 7">WB1-6</strain>
    </source>
</reference>
<evidence type="ECO:0000256" key="2">
    <source>
        <dbReference type="ARBA" id="ARBA00022748"/>
    </source>
</evidence>
<dbReference type="PROSITE" id="PS51352">
    <property type="entry name" value="THIOREDOXIN_2"/>
    <property type="match status" value="1"/>
</dbReference>
<dbReference type="PANTHER" id="PTHR42852:SF13">
    <property type="entry name" value="PROTEIN DIPZ"/>
    <property type="match status" value="1"/>
</dbReference>
<dbReference type="PANTHER" id="PTHR42852">
    <property type="entry name" value="THIOL:DISULFIDE INTERCHANGE PROTEIN DSBE"/>
    <property type="match status" value="1"/>
</dbReference>
<keyword evidence="4" id="KW-0472">Membrane</keyword>
<dbReference type="GO" id="GO:0030313">
    <property type="term" value="C:cell envelope"/>
    <property type="evidence" value="ECO:0007669"/>
    <property type="project" value="UniProtKB-SubCell"/>
</dbReference>
<dbReference type="InterPro" id="IPR036249">
    <property type="entry name" value="Thioredoxin-like_sf"/>
</dbReference>
<gene>
    <name evidence="6" type="ORF">A3843_09675</name>
</gene>